<evidence type="ECO:0000313" key="3">
    <source>
        <dbReference type="Proteomes" id="UP000321291"/>
    </source>
</evidence>
<keyword evidence="3" id="KW-1185">Reference proteome</keyword>
<evidence type="ECO:0000256" key="1">
    <source>
        <dbReference type="SAM" id="MobiDB-lite"/>
    </source>
</evidence>
<evidence type="ECO:0000313" key="2">
    <source>
        <dbReference type="EMBL" id="QEC73008.1"/>
    </source>
</evidence>
<dbReference type="AlphaFoldDB" id="A0A5B8VRU7"/>
<protein>
    <submittedName>
        <fullName evidence="2">Uncharacterized protein</fullName>
    </submittedName>
</protein>
<dbReference type="KEGG" id="agi:FSB73_16310"/>
<dbReference type="Proteomes" id="UP000321291">
    <property type="component" value="Chromosome"/>
</dbReference>
<dbReference type="RefSeq" id="WP_146784552.1">
    <property type="nucleotide sequence ID" value="NZ_CP042434.1"/>
</dbReference>
<proteinExistence type="predicted"/>
<gene>
    <name evidence="2" type="ORF">FSB73_16310</name>
</gene>
<name>A0A5B8VRU7_9BACT</name>
<dbReference type="EMBL" id="CP042434">
    <property type="protein sequence ID" value="QEC73008.1"/>
    <property type="molecule type" value="Genomic_DNA"/>
</dbReference>
<feature type="compositionally biased region" description="Basic and acidic residues" evidence="1">
    <location>
        <begin position="118"/>
        <end position="136"/>
    </location>
</feature>
<feature type="region of interest" description="Disordered" evidence="1">
    <location>
        <begin position="110"/>
        <end position="136"/>
    </location>
</feature>
<dbReference type="OrthoDB" id="9903571at2"/>
<reference evidence="2 3" key="1">
    <citation type="journal article" date="2017" name="Int. J. Syst. Evol. Microbiol.">
        <title>Arachidicoccus ginsenosidivorans sp. nov., with ginsenoside-converting activity isolated from ginseng cultivating soil.</title>
        <authorList>
            <person name="Siddiqi M.Z."/>
            <person name="Aslam Z."/>
            <person name="Im W.T."/>
        </authorList>
    </citation>
    <scope>NUCLEOTIDE SEQUENCE [LARGE SCALE GENOMIC DNA]</scope>
    <source>
        <strain evidence="2 3">Gsoil 809</strain>
    </source>
</reference>
<sequence>MSLLSPFGYGANGSGDYLGKTEEEYFQDYLKEFPLTVERLDSALREFFIQGFNDGLSQGLLQGFSEGSDDKANEIVQYMLRMKVFTIDQIVEATQVEKEEILWMQKSIESDYNNGKKGGKDKGKGKNRNKNDKNGK</sequence>
<accession>A0A5B8VRU7</accession>
<organism evidence="2 3">
    <name type="scientific">Arachidicoccus ginsenosidivorans</name>
    <dbReference type="NCBI Taxonomy" id="496057"/>
    <lineage>
        <taxon>Bacteria</taxon>
        <taxon>Pseudomonadati</taxon>
        <taxon>Bacteroidota</taxon>
        <taxon>Chitinophagia</taxon>
        <taxon>Chitinophagales</taxon>
        <taxon>Chitinophagaceae</taxon>
        <taxon>Arachidicoccus</taxon>
    </lineage>
</organism>